<dbReference type="EMBL" id="BMUB01000005">
    <property type="protein sequence ID" value="GGU73374.1"/>
    <property type="molecule type" value="Genomic_DNA"/>
</dbReference>
<comment type="subcellular location">
    <subcellularLocation>
        <location evidence="1">Endoplasmic reticulum membrane</location>
        <topology evidence="1">Multi-pass membrane protein</topology>
    </subcellularLocation>
</comment>
<dbReference type="Pfam" id="PF06762">
    <property type="entry name" value="LMF1"/>
    <property type="match status" value="1"/>
</dbReference>
<evidence type="ECO:0000256" key="1">
    <source>
        <dbReference type="ARBA" id="ARBA00004477"/>
    </source>
</evidence>
<evidence type="ECO:0000256" key="5">
    <source>
        <dbReference type="ARBA" id="ARBA00022989"/>
    </source>
</evidence>
<reference evidence="11" key="1">
    <citation type="journal article" date="2014" name="Int. J. Syst. Evol. Microbiol.">
        <title>Complete genome sequence of Corynebacterium casei LMG S-19264T (=DSM 44701T), isolated from a smear-ripened cheese.</title>
        <authorList>
            <consortium name="US DOE Joint Genome Institute (JGI-PGF)"/>
            <person name="Walter F."/>
            <person name="Albersmeier A."/>
            <person name="Kalinowski J."/>
            <person name="Ruckert C."/>
        </authorList>
    </citation>
    <scope>NUCLEOTIDE SEQUENCE</scope>
    <source>
        <strain evidence="11">JCM 4434</strain>
    </source>
</reference>
<feature type="compositionally biased region" description="Pro residues" evidence="7">
    <location>
        <begin position="532"/>
        <end position="543"/>
    </location>
</feature>
<dbReference type="Pfam" id="PF25179">
    <property type="entry name" value="LMF1_C"/>
    <property type="match status" value="1"/>
</dbReference>
<accession>A0A8H9LSG7</accession>
<feature type="transmembrane region" description="Helical" evidence="8">
    <location>
        <begin position="292"/>
        <end position="313"/>
    </location>
</feature>
<dbReference type="InterPro" id="IPR057434">
    <property type="entry name" value="LMF1/2_N"/>
</dbReference>
<feature type="domain" description="Lipase maturation factor 1/2 N-terminal" evidence="9">
    <location>
        <begin position="127"/>
        <end position="274"/>
    </location>
</feature>
<dbReference type="PANTHER" id="PTHR14463:SF10">
    <property type="entry name" value="LIPASE MATURATION FACTOR 1"/>
    <property type="match status" value="1"/>
</dbReference>
<feature type="transmembrane region" description="Helical" evidence="8">
    <location>
        <begin position="250"/>
        <end position="272"/>
    </location>
</feature>
<feature type="transmembrane region" description="Helical" evidence="8">
    <location>
        <begin position="20"/>
        <end position="45"/>
    </location>
</feature>
<comment type="caution">
    <text evidence="11">The sequence shown here is derived from an EMBL/GenBank/DDBJ whole genome shotgun (WGS) entry which is preliminary data.</text>
</comment>
<keyword evidence="6 8" id="KW-0472">Membrane</keyword>
<reference evidence="11" key="2">
    <citation type="submission" date="2020-09" db="EMBL/GenBank/DDBJ databases">
        <authorList>
            <person name="Sun Q."/>
            <person name="Ohkuma M."/>
        </authorList>
    </citation>
    <scope>NUCLEOTIDE SEQUENCE</scope>
    <source>
        <strain evidence="11">JCM 4434</strain>
    </source>
</reference>
<dbReference type="Proteomes" id="UP000610124">
    <property type="component" value="Unassembled WGS sequence"/>
</dbReference>
<feature type="region of interest" description="Disordered" evidence="7">
    <location>
        <begin position="483"/>
        <end position="543"/>
    </location>
</feature>
<sequence>MGRMDWMDWFAAPDYWLSRLLVQRLLAGLYLIGFVAAAAQFRALIGTDGMLPVPRFTARVPFRRSPGLFHLHYSDRFFAAVAWSGAALSAAVAAGLGDAVPLWASILLWAALWLLYLSIVNVGQTWYSFGWESLLLEAGSLAVFLGNADTAPPTPVLWLMRWLVFRVEFGAGLIKLRGDSCWRDLTCLRYHHETQPMPGPLSWFFHHLPDPLHRVEVAANHFVQLVVPIGLLLPQPVATYAACAVVATQLWLIASGNFAWLNWLTVVLALAAVEPGRLGLPRHAHDFPGAPVWYQVLVTAVTAAVLVLSYWPVRNMLSRGQVMNRSFNRLHLVNTYGAFGSVNRLRQEVVVEGTDEAVLTPHTVWREYGFKGKPGDVRRLPRQYAPYHLRLDWLMWFAGISPAYARPWFLPFVARLLTGDRATLRLLRHNPFPDAPPTHVRATLYLYRFTGWRELRETGAWWNRTALHEYLAPVDLPTLGRAGFRPPLGRQARGVRDVPLDRLRRRPRPPRAERPGDQPGERPGGPSGHPYGPAPDHPGGPPG</sequence>
<evidence type="ECO:0000256" key="7">
    <source>
        <dbReference type="SAM" id="MobiDB-lite"/>
    </source>
</evidence>
<keyword evidence="4" id="KW-0256">Endoplasmic reticulum</keyword>
<evidence type="ECO:0000256" key="3">
    <source>
        <dbReference type="ARBA" id="ARBA00022692"/>
    </source>
</evidence>
<keyword evidence="3 8" id="KW-0812">Transmembrane</keyword>
<evidence type="ECO:0000256" key="4">
    <source>
        <dbReference type="ARBA" id="ARBA00022824"/>
    </source>
</evidence>
<feature type="domain" description="Lipase maturation factor 1/2 C-terminal" evidence="10">
    <location>
        <begin position="332"/>
        <end position="471"/>
    </location>
</feature>
<evidence type="ECO:0000259" key="10">
    <source>
        <dbReference type="Pfam" id="PF25179"/>
    </source>
</evidence>
<evidence type="ECO:0000256" key="6">
    <source>
        <dbReference type="ARBA" id="ARBA00023136"/>
    </source>
</evidence>
<evidence type="ECO:0000256" key="2">
    <source>
        <dbReference type="ARBA" id="ARBA00005512"/>
    </source>
</evidence>
<feature type="compositionally biased region" description="Basic and acidic residues" evidence="7">
    <location>
        <begin position="510"/>
        <end position="520"/>
    </location>
</feature>
<evidence type="ECO:0000313" key="12">
    <source>
        <dbReference type="Proteomes" id="UP000610124"/>
    </source>
</evidence>
<evidence type="ECO:0000259" key="9">
    <source>
        <dbReference type="Pfam" id="PF06762"/>
    </source>
</evidence>
<evidence type="ECO:0000256" key="8">
    <source>
        <dbReference type="SAM" id="Phobius"/>
    </source>
</evidence>
<feature type="transmembrane region" description="Helical" evidence="8">
    <location>
        <begin position="77"/>
        <end position="96"/>
    </location>
</feature>
<dbReference type="GO" id="GO:0051604">
    <property type="term" value="P:protein maturation"/>
    <property type="evidence" value="ECO:0007669"/>
    <property type="project" value="InterPro"/>
</dbReference>
<protein>
    <submittedName>
        <fullName evidence="11">Membrane protein</fullName>
    </submittedName>
</protein>
<keyword evidence="5 8" id="KW-1133">Transmembrane helix</keyword>
<gene>
    <name evidence="11" type="ORF">GCM10010502_26280</name>
</gene>
<name>A0A8H9LSG7_KITAU</name>
<dbReference type="AlphaFoldDB" id="A0A8H9LSG7"/>
<comment type="similarity">
    <text evidence="2">Belongs to the lipase maturation factor family.</text>
</comment>
<dbReference type="PANTHER" id="PTHR14463">
    <property type="entry name" value="LIPASE MATURATION FACTOR"/>
    <property type="match status" value="1"/>
</dbReference>
<evidence type="ECO:0000313" key="11">
    <source>
        <dbReference type="EMBL" id="GGU73374.1"/>
    </source>
</evidence>
<proteinExistence type="inferred from homology"/>
<feature type="transmembrane region" description="Helical" evidence="8">
    <location>
        <begin position="102"/>
        <end position="123"/>
    </location>
</feature>
<dbReference type="InterPro" id="IPR057433">
    <property type="entry name" value="LMF1/2_C"/>
</dbReference>
<organism evidence="11 12">
    <name type="scientific">Kitasatospora aureofaciens</name>
    <name type="common">Streptomyces aureofaciens</name>
    <dbReference type="NCBI Taxonomy" id="1894"/>
    <lineage>
        <taxon>Bacteria</taxon>
        <taxon>Bacillati</taxon>
        <taxon>Actinomycetota</taxon>
        <taxon>Actinomycetes</taxon>
        <taxon>Kitasatosporales</taxon>
        <taxon>Streptomycetaceae</taxon>
        <taxon>Kitasatospora</taxon>
    </lineage>
</organism>
<dbReference type="InterPro" id="IPR009613">
    <property type="entry name" value="LMF"/>
</dbReference>